<organism evidence="2 3">
    <name type="scientific">Neobacillus sedimentimangrovi</name>
    <dbReference type="NCBI Taxonomy" id="2699460"/>
    <lineage>
        <taxon>Bacteria</taxon>
        <taxon>Bacillati</taxon>
        <taxon>Bacillota</taxon>
        <taxon>Bacilli</taxon>
        <taxon>Bacillales</taxon>
        <taxon>Bacillaceae</taxon>
        <taxon>Neobacillus</taxon>
    </lineage>
</organism>
<keyword evidence="1" id="KW-0812">Transmembrane</keyword>
<dbReference type="SUPFAM" id="SSF51126">
    <property type="entry name" value="Pectin lyase-like"/>
    <property type="match status" value="1"/>
</dbReference>
<dbReference type="RefSeq" id="WP_231314489.1">
    <property type="nucleotide sequence ID" value="NZ_JAJODE010000010.1"/>
</dbReference>
<accession>A0ABS8QGD5</accession>
<dbReference type="Proteomes" id="UP001162836">
    <property type="component" value="Unassembled WGS sequence"/>
</dbReference>
<evidence type="ECO:0000256" key="1">
    <source>
        <dbReference type="SAM" id="Phobius"/>
    </source>
</evidence>
<feature type="transmembrane region" description="Helical" evidence="1">
    <location>
        <begin position="12"/>
        <end position="33"/>
    </location>
</feature>
<keyword evidence="1" id="KW-0472">Membrane</keyword>
<comment type="caution">
    <text evidence="2">The sequence shown here is derived from an EMBL/GenBank/DDBJ whole genome shotgun (WGS) entry which is preliminary data.</text>
</comment>
<dbReference type="SMART" id="SM00710">
    <property type="entry name" value="PbH1"/>
    <property type="match status" value="4"/>
</dbReference>
<reference evidence="2 3" key="1">
    <citation type="journal article" date="2023" name="Antonie Van Leeuwenhoek">
        <title>Unveiling the genomic potential of a novel thermostable glycoside hydrolases producing Neobacillus sedimentimangrovi UE25.</title>
        <authorList>
            <person name="Ejaz U."/>
            <person name="Saleem F."/>
            <person name="Rashid R."/>
            <person name="Hasan K.A."/>
            <person name="Syed M.N."/>
            <person name="Sohail M."/>
        </authorList>
    </citation>
    <scope>NUCLEOTIDE SEQUENCE [LARGE SCALE GENOMIC DNA]</scope>
    <source>
        <strain evidence="2 3">UE25</strain>
    </source>
</reference>
<dbReference type="EMBL" id="JAJODE010000010">
    <property type="protein sequence ID" value="MCD4838322.1"/>
    <property type="molecule type" value="Genomic_DNA"/>
</dbReference>
<dbReference type="InterPro" id="IPR011050">
    <property type="entry name" value="Pectin_lyase_fold/virulence"/>
</dbReference>
<evidence type="ECO:0000313" key="2">
    <source>
        <dbReference type="EMBL" id="MCD4838322.1"/>
    </source>
</evidence>
<gene>
    <name evidence="2" type="ORF">LRS37_05430</name>
</gene>
<evidence type="ECO:0000313" key="3">
    <source>
        <dbReference type="Proteomes" id="UP001162836"/>
    </source>
</evidence>
<sequence length="466" mass="52481">MRRKFLTIKEKINYIILSILIVVLVLISIKSFFTNSPEVVKEPKIQKTSPQKETLVHTPEQFGANGFDNEPDTEAIQKAINSGNTVILKSGATYIIDETLKSSHSINIKTDHSEKAKIVQKKNKSALIVDNQPVVETYVTKQILTNQSFVVLANTKGIKPGYLLHLKSSKLWYWDDRGYLKKGELHKVIKVEGKKVYLDRPIVENYKVGKEERVSASIYPNISLQLENITFTHPKPLKTIMLKINYTMNTNIENVIVKNSKRIGILLDTTYQTFVKNVFIDLGTTKDISSGYGIQDYGGTETLITDSVFKRIRRGVDFSGGTPSRYGIVRNSRAYGNKKGELASGNSGFGTHSTAEYITFENNYVENFNYGFLVRGRNITVKENILKGYSISFIAITYGNNVKVLKNTYHSINNSSLEMFILFLKTYKGTIDVQGNVVNSLKGPFIKGDIGQLESLILRKNTIQSK</sequence>
<name>A0ABS8QGD5_9BACI</name>
<dbReference type="InterPro" id="IPR006626">
    <property type="entry name" value="PbH1"/>
</dbReference>
<dbReference type="InterPro" id="IPR012334">
    <property type="entry name" value="Pectin_lyas_fold"/>
</dbReference>
<proteinExistence type="predicted"/>
<dbReference type="Gene3D" id="2.160.20.10">
    <property type="entry name" value="Single-stranded right-handed beta-helix, Pectin lyase-like"/>
    <property type="match status" value="1"/>
</dbReference>
<keyword evidence="3" id="KW-1185">Reference proteome</keyword>
<keyword evidence="1" id="KW-1133">Transmembrane helix</keyword>
<protein>
    <submittedName>
        <fullName evidence="2">Right-handed parallel beta-helix repeat-containing protein</fullName>
    </submittedName>
</protein>